<dbReference type="EMBL" id="CP046161">
    <property type="protein sequence ID" value="QKO30918.1"/>
    <property type="molecule type" value="Genomic_DNA"/>
</dbReference>
<organism evidence="2 4">
    <name type="scientific">Caproicibacterium lactatifermentans</name>
    <dbReference type="NCBI Taxonomy" id="2666138"/>
    <lineage>
        <taxon>Bacteria</taxon>
        <taxon>Bacillati</taxon>
        <taxon>Bacillota</taxon>
        <taxon>Clostridia</taxon>
        <taxon>Eubacteriales</taxon>
        <taxon>Oscillospiraceae</taxon>
        <taxon>Caproicibacterium</taxon>
    </lineage>
</organism>
<dbReference type="Proteomes" id="UP000509623">
    <property type="component" value="Chromosome"/>
</dbReference>
<dbReference type="EMBL" id="CP046051">
    <property type="protein sequence ID" value="QKN24011.1"/>
    <property type="molecule type" value="Genomic_DNA"/>
</dbReference>
<evidence type="ECO:0000313" key="5">
    <source>
        <dbReference type="Proteomes" id="UP000509623"/>
    </source>
</evidence>
<accession>A0A859DVF3</accession>
<evidence type="ECO:0000313" key="3">
    <source>
        <dbReference type="EMBL" id="QKO30918.1"/>
    </source>
</evidence>
<feature type="compositionally biased region" description="Basic residues" evidence="1">
    <location>
        <begin position="51"/>
        <end position="60"/>
    </location>
</feature>
<gene>
    <name evidence="2" type="ORF">GJQ69_05650</name>
    <name evidence="3" type="ORF">GKP14_07890</name>
</gene>
<sequence>MTFLKVFLIMNAVFFLLSMASVRLRFSYYDTLHMKISYLFFSYTLLPQKEKKKAKKKQPSPKKEEKPKQKKENIFHKAYRERGLSGLLHLLKGLADMASGALKTLFRHIRAKQLSLHISVAERDAATTAVKYGYVCAAVYPAFSVLTQAMRCRAFEVAVVPSFHGIQTKIQGTADVKIRVVFLITALIRALMAYMKLMKSAKINSDTQNQNRKGGAENERQQPSN</sequence>
<reference evidence="4 5" key="1">
    <citation type="submission" date="2019-11" db="EMBL/GenBank/DDBJ databases">
        <authorList>
            <person name="Ren C."/>
            <person name="Wang H."/>
            <person name="Xu Y."/>
        </authorList>
    </citation>
    <scope>NUCLEOTIDE SEQUENCE [LARGE SCALE GENOMIC DNA]</scope>
    <source>
        <strain evidence="5">JNU-WLY1368</strain>
        <strain evidence="2 4">LBM 19010</strain>
    </source>
</reference>
<reference evidence="3" key="2">
    <citation type="journal article" date="2021" name="Appl. Environ. Microbiol.">
        <title>Adaptability of a Caproate-Producing Bacterium Contributes to Its Dominance in an Anaerobic Fermentation System.</title>
        <authorList>
            <person name="Wang H."/>
            <person name="Gu Y."/>
            <person name="Zhou W."/>
            <person name="Zhao D."/>
            <person name="Qiao Z."/>
            <person name="Zheng J."/>
            <person name="Gao J."/>
            <person name="Chen X."/>
            <person name="Ren C."/>
            <person name="Xu Y."/>
        </authorList>
    </citation>
    <scope>NUCLEOTIDE SEQUENCE</scope>
    <source>
        <strain evidence="3">JNU-WLY1368</strain>
    </source>
</reference>
<dbReference type="InterPro" id="IPR021338">
    <property type="entry name" value="DUF2953"/>
</dbReference>
<keyword evidence="5" id="KW-1185">Reference proteome</keyword>
<feature type="region of interest" description="Disordered" evidence="1">
    <location>
        <begin position="205"/>
        <end position="225"/>
    </location>
</feature>
<feature type="compositionally biased region" description="Basic and acidic residues" evidence="1">
    <location>
        <begin position="214"/>
        <end position="225"/>
    </location>
</feature>
<reference evidence="3" key="3">
    <citation type="journal article" date="2022" name="Int. J. Syst. Evol. Microbiol.">
        <title>Caproicibacterium lactatifermentans sp. nov., isolated from pit clay used for the production of Chinese strong aroma-type liquor.</title>
        <authorList>
            <person name="Wang H."/>
            <person name="Gu Y."/>
            <person name="Zhao D."/>
            <person name="Qiao Z."/>
            <person name="Zheng J."/>
            <person name="Gao J."/>
            <person name="Ren C."/>
            <person name="Xu Y."/>
        </authorList>
    </citation>
    <scope>NUCLEOTIDE SEQUENCE</scope>
    <source>
        <strain evidence="3">JNU-WLY1368</strain>
    </source>
</reference>
<dbReference type="RefSeq" id="WP_086035660.1">
    <property type="nucleotide sequence ID" value="NZ_CP046051.1"/>
</dbReference>
<protein>
    <submittedName>
        <fullName evidence="2">DUF2953 domain-containing protein</fullName>
    </submittedName>
</protein>
<evidence type="ECO:0000256" key="1">
    <source>
        <dbReference type="SAM" id="MobiDB-lite"/>
    </source>
</evidence>
<dbReference type="AlphaFoldDB" id="A0A859DVF3"/>
<feature type="compositionally biased region" description="Basic and acidic residues" evidence="1">
    <location>
        <begin position="61"/>
        <end position="72"/>
    </location>
</feature>
<dbReference type="Pfam" id="PF11167">
    <property type="entry name" value="DUF2953"/>
    <property type="match status" value="1"/>
</dbReference>
<evidence type="ECO:0000313" key="4">
    <source>
        <dbReference type="Proteomes" id="UP000501316"/>
    </source>
</evidence>
<name>A0A859DVF3_9FIRM</name>
<feature type="region of interest" description="Disordered" evidence="1">
    <location>
        <begin position="51"/>
        <end position="72"/>
    </location>
</feature>
<proteinExistence type="predicted"/>
<dbReference type="Proteomes" id="UP000501316">
    <property type="component" value="Chromosome"/>
</dbReference>
<evidence type="ECO:0000313" key="2">
    <source>
        <dbReference type="EMBL" id="QKN24011.1"/>
    </source>
</evidence>
<dbReference type="KEGG" id="clf:GJQ69_05650"/>